<accession>A0A9P3PNE7</accession>
<sequence>MTPDPIAILDSITSTHNLQSTTTLHQQQHPAHGILYTVFVRVGQVSYQATDGDIARAHARAASEAIAALESQGYQRPRRHYRTEINNIGSRYGMRVEYADECRGPPHNCTWISMVCVGGIRLGPGVESREKGAARESAARIAVEYFESKGY</sequence>
<evidence type="ECO:0000313" key="2">
    <source>
        <dbReference type="Proteomes" id="UP001063166"/>
    </source>
</evidence>
<proteinExistence type="predicted"/>
<dbReference type="AlphaFoldDB" id="A0A9P3PNE7"/>
<reference evidence="1" key="1">
    <citation type="submission" date="2022-07" db="EMBL/GenBank/DDBJ databases">
        <title>The genome of Lyophyllum shimeji provides insight into the initial evolution of ectomycorrhizal fungal genome.</title>
        <authorList>
            <person name="Kobayashi Y."/>
            <person name="Shibata T."/>
            <person name="Hirakawa H."/>
            <person name="Shigenobu S."/>
            <person name="Nishiyama T."/>
            <person name="Yamada A."/>
            <person name="Hasebe M."/>
            <person name="Kawaguchi M."/>
        </authorList>
    </citation>
    <scope>NUCLEOTIDE SEQUENCE</scope>
    <source>
        <strain evidence="1">AT787</strain>
    </source>
</reference>
<dbReference type="EMBL" id="BRPK01000005">
    <property type="protein sequence ID" value="GLB38491.1"/>
    <property type="molecule type" value="Genomic_DNA"/>
</dbReference>
<dbReference type="OrthoDB" id="112668at2759"/>
<evidence type="ECO:0008006" key="3">
    <source>
        <dbReference type="Google" id="ProtNLM"/>
    </source>
</evidence>
<gene>
    <name evidence="1" type="ORF">LshimejAT787_0503560</name>
</gene>
<name>A0A9P3PNE7_LYOSH</name>
<protein>
    <recommendedName>
        <fullName evidence="3">DRBM domain-containing protein</fullName>
    </recommendedName>
</protein>
<comment type="caution">
    <text evidence="1">The sequence shown here is derived from an EMBL/GenBank/DDBJ whole genome shotgun (WGS) entry which is preliminary data.</text>
</comment>
<dbReference type="SUPFAM" id="SSF54768">
    <property type="entry name" value="dsRNA-binding domain-like"/>
    <property type="match status" value="2"/>
</dbReference>
<keyword evidence="2" id="KW-1185">Reference proteome</keyword>
<dbReference type="Gene3D" id="3.30.160.20">
    <property type="match status" value="2"/>
</dbReference>
<organism evidence="1 2">
    <name type="scientific">Lyophyllum shimeji</name>
    <name type="common">Hon-shimeji</name>
    <name type="synonym">Tricholoma shimeji</name>
    <dbReference type="NCBI Taxonomy" id="47721"/>
    <lineage>
        <taxon>Eukaryota</taxon>
        <taxon>Fungi</taxon>
        <taxon>Dikarya</taxon>
        <taxon>Basidiomycota</taxon>
        <taxon>Agaricomycotina</taxon>
        <taxon>Agaricomycetes</taxon>
        <taxon>Agaricomycetidae</taxon>
        <taxon>Agaricales</taxon>
        <taxon>Tricholomatineae</taxon>
        <taxon>Lyophyllaceae</taxon>
        <taxon>Lyophyllum</taxon>
    </lineage>
</organism>
<dbReference type="Proteomes" id="UP001063166">
    <property type="component" value="Unassembled WGS sequence"/>
</dbReference>
<evidence type="ECO:0000313" key="1">
    <source>
        <dbReference type="EMBL" id="GLB38491.1"/>
    </source>
</evidence>